<evidence type="ECO:0000313" key="4">
    <source>
        <dbReference type="Proteomes" id="UP000276232"/>
    </source>
</evidence>
<protein>
    <submittedName>
        <fullName evidence="3">Patatin-like phospholipase</fullName>
    </submittedName>
</protein>
<feature type="region of interest" description="Disordered" evidence="1">
    <location>
        <begin position="676"/>
        <end position="704"/>
    </location>
</feature>
<dbReference type="Proteomes" id="UP000276232">
    <property type="component" value="Unassembled WGS sequence"/>
</dbReference>
<evidence type="ECO:0000256" key="1">
    <source>
        <dbReference type="SAM" id="MobiDB-lite"/>
    </source>
</evidence>
<keyword evidence="2" id="KW-0472">Membrane</keyword>
<evidence type="ECO:0000256" key="2">
    <source>
        <dbReference type="SAM" id="Phobius"/>
    </source>
</evidence>
<accession>A0A3N1HR53</accession>
<evidence type="ECO:0000313" key="3">
    <source>
        <dbReference type="EMBL" id="ROP44994.1"/>
    </source>
</evidence>
<feature type="transmembrane region" description="Helical" evidence="2">
    <location>
        <begin position="160"/>
        <end position="181"/>
    </location>
</feature>
<comment type="caution">
    <text evidence="3">The sequence shown here is derived from an EMBL/GenBank/DDBJ whole genome shotgun (WGS) entry which is preliminary data.</text>
</comment>
<dbReference type="InParanoid" id="A0A3N1HR53"/>
<keyword evidence="2" id="KW-0812">Transmembrane</keyword>
<name>A0A3N1HR53_9ACTN</name>
<reference evidence="3 4" key="1">
    <citation type="journal article" date="2015" name="Stand. Genomic Sci.">
        <title>Genomic Encyclopedia of Bacterial and Archaeal Type Strains, Phase III: the genomes of soil and plant-associated and newly described type strains.</title>
        <authorList>
            <person name="Whitman W.B."/>
            <person name="Woyke T."/>
            <person name="Klenk H.P."/>
            <person name="Zhou Y."/>
            <person name="Lilburn T.G."/>
            <person name="Beck B.J."/>
            <person name="De Vos P."/>
            <person name="Vandamme P."/>
            <person name="Eisen J.A."/>
            <person name="Garrity G."/>
            <person name="Hugenholtz P."/>
            <person name="Kyrpides N.C."/>
        </authorList>
    </citation>
    <scope>NUCLEOTIDE SEQUENCE [LARGE SCALE GENOMIC DNA]</scope>
    <source>
        <strain evidence="3 4">CECT 7306</strain>
    </source>
</reference>
<keyword evidence="2" id="KW-1133">Transmembrane helix</keyword>
<dbReference type="SUPFAM" id="SSF52151">
    <property type="entry name" value="FabD/lysophospholipase-like"/>
    <property type="match status" value="1"/>
</dbReference>
<dbReference type="InterPro" id="IPR016035">
    <property type="entry name" value="Acyl_Trfase/lysoPLipase"/>
</dbReference>
<sequence>MSPATTPVPPPEPLGSTAAYADPRATCDVVMRGGVTSGVVYPWAVCEIAREHRLVQVGGTSAGAVAAAVSAAAELGRDGGATGRGGFAVLARLPGDLATPTARRGRRPSGSRLSDLFVPTRATMPLLDLVLAVLAARDGGSWPRAVLTGVAAAGRAPGGWWRVAVGAVPGVLLLAAAVSAFPALGWVVAGLLGLLLTVVGVVLGAAWVHLRAAQVAVPDNLFGVCTGMPADGTADDGTALTPWVTDLLDEAAGLPDGAGPLTFGHLWAGPGATPLTGLDEAPAGAAVRLQVVTTSLTHGRPVRLPLDPRRPGVPPVYADPAELRRLLPERVVAWVEAHPPPLPADPAERLARRVRDAQLRPLVPLPAASDWPVVLAVRASLSFPLLLSAVPFRTVDVLASADAARRVAAVVGEVLAGDVLPSPGPAADGRSGPDDAALAAVLARVAGAAPTTRRVWTSDGGVTSNFPIHFFDTAAPVRPTFGVTLRPARQGGAPADPLDPGGPGPLDDALPPVRYPLAGTSTWHFGRAVLGALQDGSDVAQLPLPGFRDRIAQVDVDPGDGGWDVRMPPAAIARLASRGRAAGVALRERFAEADAEGWTGWERHRWTRLRANLPLLEQAAGEVTAALRPGTARPGERDLRDLLRLPTGEQPGYAWVSDDQRRRALAAVGALLEAAPGETPPAEQLDAGAPQPPLALRYVARDST</sequence>
<proteinExistence type="predicted"/>
<feature type="transmembrane region" description="Helical" evidence="2">
    <location>
        <begin position="187"/>
        <end position="208"/>
    </location>
</feature>
<keyword evidence="4" id="KW-1185">Reference proteome</keyword>
<dbReference type="EMBL" id="RJKN01000002">
    <property type="protein sequence ID" value="ROP44994.1"/>
    <property type="molecule type" value="Genomic_DNA"/>
</dbReference>
<dbReference type="AlphaFoldDB" id="A0A3N1HR53"/>
<dbReference type="Gene3D" id="3.40.1090.10">
    <property type="entry name" value="Cytosolic phospholipase A2 catalytic domain"/>
    <property type="match status" value="1"/>
</dbReference>
<organism evidence="3 4">
    <name type="scientific">Pseudokineococcus lusitanus</name>
    <dbReference type="NCBI Taxonomy" id="763993"/>
    <lineage>
        <taxon>Bacteria</taxon>
        <taxon>Bacillati</taxon>
        <taxon>Actinomycetota</taxon>
        <taxon>Actinomycetes</taxon>
        <taxon>Kineosporiales</taxon>
        <taxon>Kineosporiaceae</taxon>
        <taxon>Pseudokineococcus</taxon>
    </lineage>
</organism>
<dbReference type="RefSeq" id="WP_148058017.1">
    <property type="nucleotide sequence ID" value="NZ_RJKN01000002.1"/>
</dbReference>
<gene>
    <name evidence="3" type="ORF">EDC03_1124</name>
</gene>
<dbReference type="OrthoDB" id="9770965at2"/>